<sequence>MQYSDVVNVACSHCIILASMNLPCGEGCITLHFLISWHFDTLILHSCIPTHIHNTTAVHLQFNLELEVVAHLPDDPALFFDADQLEPGLHNYTNYTFFSDPTAYFPIELHTTLLLNGFITGSPMELNVIHDQHFREPLCSPTLKLYRKNFLYKGIKLAVEHIVHINVPLNCDNEDNDDDNDSDNDNQQPVWKAQKLSFSNHCACLLELVRVKVSAQNDAPQQETEEAEEADDNNNNEDEGNFARVQMIQMQELDNNLQEVYSKATKEGSASCDCLCGVFLPLFMYLAGLLLKESDLKITFTQFSNLAWKLGLQIENWPVFLNGKWRGRKVGGKLPFEVDTASNTIVAVVHSKAYHSELQSSAEDASNEGSSEDNKVRSSQPDHPVNGKQLLPLYEDDNVDENKRMAAKSSPPHSGQRKPVSKTVRRGPGPSRPLPLLPVSPTLPADKTARSSPGSWKPLSLLPAPRASCD</sequence>
<evidence type="ECO:0000313" key="2">
    <source>
        <dbReference type="EMBL" id="KIK60551.1"/>
    </source>
</evidence>
<gene>
    <name evidence="2" type="ORF">GYMLUDRAFT_59342</name>
</gene>
<evidence type="ECO:0000256" key="1">
    <source>
        <dbReference type="SAM" id="MobiDB-lite"/>
    </source>
</evidence>
<dbReference type="Proteomes" id="UP000053593">
    <property type="component" value="Unassembled WGS sequence"/>
</dbReference>
<dbReference type="AlphaFoldDB" id="A0A0D0BXW4"/>
<feature type="compositionally biased region" description="Polar residues" evidence="1">
    <location>
        <begin position="357"/>
        <end position="369"/>
    </location>
</feature>
<reference evidence="2 3" key="1">
    <citation type="submission" date="2014-04" db="EMBL/GenBank/DDBJ databases">
        <title>Evolutionary Origins and Diversification of the Mycorrhizal Mutualists.</title>
        <authorList>
            <consortium name="DOE Joint Genome Institute"/>
            <consortium name="Mycorrhizal Genomics Consortium"/>
            <person name="Kohler A."/>
            <person name="Kuo A."/>
            <person name="Nagy L.G."/>
            <person name="Floudas D."/>
            <person name="Copeland A."/>
            <person name="Barry K.W."/>
            <person name="Cichocki N."/>
            <person name="Veneault-Fourrey C."/>
            <person name="LaButti K."/>
            <person name="Lindquist E.A."/>
            <person name="Lipzen A."/>
            <person name="Lundell T."/>
            <person name="Morin E."/>
            <person name="Murat C."/>
            <person name="Riley R."/>
            <person name="Ohm R."/>
            <person name="Sun H."/>
            <person name="Tunlid A."/>
            <person name="Henrissat B."/>
            <person name="Grigoriev I.V."/>
            <person name="Hibbett D.S."/>
            <person name="Martin F."/>
        </authorList>
    </citation>
    <scope>NUCLEOTIDE SEQUENCE [LARGE SCALE GENOMIC DNA]</scope>
    <source>
        <strain evidence="2 3">FD-317 M1</strain>
    </source>
</reference>
<keyword evidence="3" id="KW-1185">Reference proteome</keyword>
<dbReference type="HOGENOM" id="CLU_581474_0_0_1"/>
<accession>A0A0D0BXW4</accession>
<evidence type="ECO:0000313" key="3">
    <source>
        <dbReference type="Proteomes" id="UP000053593"/>
    </source>
</evidence>
<feature type="region of interest" description="Disordered" evidence="1">
    <location>
        <begin position="217"/>
        <end position="239"/>
    </location>
</feature>
<organism evidence="2 3">
    <name type="scientific">Collybiopsis luxurians FD-317 M1</name>
    <dbReference type="NCBI Taxonomy" id="944289"/>
    <lineage>
        <taxon>Eukaryota</taxon>
        <taxon>Fungi</taxon>
        <taxon>Dikarya</taxon>
        <taxon>Basidiomycota</taxon>
        <taxon>Agaricomycotina</taxon>
        <taxon>Agaricomycetes</taxon>
        <taxon>Agaricomycetidae</taxon>
        <taxon>Agaricales</taxon>
        <taxon>Marasmiineae</taxon>
        <taxon>Omphalotaceae</taxon>
        <taxon>Collybiopsis</taxon>
        <taxon>Collybiopsis luxurians</taxon>
    </lineage>
</organism>
<protein>
    <submittedName>
        <fullName evidence="2">Uncharacterized protein</fullName>
    </submittedName>
</protein>
<name>A0A0D0BXW4_9AGAR</name>
<feature type="region of interest" description="Disordered" evidence="1">
    <location>
        <begin position="357"/>
        <end position="470"/>
    </location>
</feature>
<dbReference type="EMBL" id="KN834774">
    <property type="protein sequence ID" value="KIK60551.1"/>
    <property type="molecule type" value="Genomic_DNA"/>
</dbReference>
<feature type="compositionally biased region" description="Acidic residues" evidence="1">
    <location>
        <begin position="223"/>
        <end position="239"/>
    </location>
</feature>
<feature type="compositionally biased region" description="Basic residues" evidence="1">
    <location>
        <begin position="415"/>
        <end position="425"/>
    </location>
</feature>
<proteinExistence type="predicted"/>